<evidence type="ECO:0000313" key="2">
    <source>
        <dbReference type="EMBL" id="GFD57575.1"/>
    </source>
</evidence>
<sequence>EIEDEMNDPKIINPYQIKEGKLPPLPTDLDTSFDSEPEVEAEDEDENEAATVGTITRAPYLVQPFLATTYVGSGSSCKVFDLSPIGK</sequence>
<evidence type="ECO:0000256" key="1">
    <source>
        <dbReference type="SAM" id="MobiDB-lite"/>
    </source>
</evidence>
<protein>
    <submittedName>
        <fullName evidence="2">Uncharacterized protein</fullName>
    </submittedName>
</protein>
<feature type="non-terminal residue" evidence="2">
    <location>
        <position position="1"/>
    </location>
</feature>
<dbReference type="EMBL" id="BKCJ011842520">
    <property type="protein sequence ID" value="GFD57575.1"/>
    <property type="molecule type" value="Genomic_DNA"/>
</dbReference>
<dbReference type="AlphaFoldDB" id="A0A699XCH9"/>
<comment type="caution">
    <text evidence="2">The sequence shown here is derived from an EMBL/GenBank/DDBJ whole genome shotgun (WGS) entry which is preliminary data.</text>
</comment>
<name>A0A699XCH9_TANCI</name>
<feature type="compositionally biased region" description="Acidic residues" evidence="1">
    <location>
        <begin position="31"/>
        <end position="48"/>
    </location>
</feature>
<gene>
    <name evidence="2" type="ORF">Tci_929544</name>
</gene>
<reference evidence="2" key="1">
    <citation type="journal article" date="2019" name="Sci. Rep.">
        <title>Draft genome of Tanacetum cinerariifolium, the natural source of mosquito coil.</title>
        <authorList>
            <person name="Yamashiro T."/>
            <person name="Shiraishi A."/>
            <person name="Satake H."/>
            <person name="Nakayama K."/>
        </authorList>
    </citation>
    <scope>NUCLEOTIDE SEQUENCE</scope>
</reference>
<accession>A0A699XCH9</accession>
<feature type="non-terminal residue" evidence="2">
    <location>
        <position position="87"/>
    </location>
</feature>
<feature type="region of interest" description="Disordered" evidence="1">
    <location>
        <begin position="17"/>
        <end position="49"/>
    </location>
</feature>
<proteinExistence type="predicted"/>
<organism evidence="2">
    <name type="scientific">Tanacetum cinerariifolium</name>
    <name type="common">Dalmatian daisy</name>
    <name type="synonym">Chrysanthemum cinerariifolium</name>
    <dbReference type="NCBI Taxonomy" id="118510"/>
    <lineage>
        <taxon>Eukaryota</taxon>
        <taxon>Viridiplantae</taxon>
        <taxon>Streptophyta</taxon>
        <taxon>Embryophyta</taxon>
        <taxon>Tracheophyta</taxon>
        <taxon>Spermatophyta</taxon>
        <taxon>Magnoliopsida</taxon>
        <taxon>eudicotyledons</taxon>
        <taxon>Gunneridae</taxon>
        <taxon>Pentapetalae</taxon>
        <taxon>asterids</taxon>
        <taxon>campanulids</taxon>
        <taxon>Asterales</taxon>
        <taxon>Asteraceae</taxon>
        <taxon>Asteroideae</taxon>
        <taxon>Anthemideae</taxon>
        <taxon>Anthemidinae</taxon>
        <taxon>Tanacetum</taxon>
    </lineage>
</organism>